<keyword evidence="10" id="KW-1185">Reference proteome</keyword>
<proteinExistence type="inferred from homology"/>
<accession>A0A4D9CMS1</accession>
<dbReference type="Proteomes" id="UP000355283">
    <property type="component" value="Unassembled WGS sequence"/>
</dbReference>
<dbReference type="Gene3D" id="3.40.30.10">
    <property type="entry name" value="Glutaredoxin"/>
    <property type="match status" value="1"/>
</dbReference>
<evidence type="ECO:0000313" key="9">
    <source>
        <dbReference type="EMBL" id="TFJ80421.1"/>
    </source>
</evidence>
<evidence type="ECO:0000256" key="4">
    <source>
        <dbReference type="ARBA" id="ARBA00022980"/>
    </source>
</evidence>
<evidence type="ECO:0000256" key="7">
    <source>
        <dbReference type="ARBA" id="ARBA00035180"/>
    </source>
</evidence>
<protein>
    <recommendedName>
        <fullName evidence="7">Large ribosomal subunit protein mL53</fullName>
    </recommendedName>
    <alternativeName>
        <fullName evidence="8">39S ribosomal protein L53, mitochondrial</fullName>
    </alternativeName>
</protein>
<evidence type="ECO:0000256" key="3">
    <source>
        <dbReference type="ARBA" id="ARBA00022946"/>
    </source>
</evidence>
<evidence type="ECO:0000256" key="1">
    <source>
        <dbReference type="ARBA" id="ARBA00004173"/>
    </source>
</evidence>
<comment type="subcellular location">
    <subcellularLocation>
        <location evidence="1">Mitochondrion</location>
    </subcellularLocation>
</comment>
<keyword evidence="5" id="KW-0496">Mitochondrion</keyword>
<evidence type="ECO:0000256" key="5">
    <source>
        <dbReference type="ARBA" id="ARBA00023128"/>
    </source>
</evidence>
<dbReference type="GO" id="GO:0005762">
    <property type="term" value="C:mitochondrial large ribosomal subunit"/>
    <property type="evidence" value="ECO:0007669"/>
    <property type="project" value="TreeGrafter"/>
</dbReference>
<keyword evidence="6" id="KW-0687">Ribonucleoprotein</keyword>
<keyword evidence="3" id="KW-0809">Transit peptide</keyword>
<evidence type="ECO:0000313" key="10">
    <source>
        <dbReference type="Proteomes" id="UP000355283"/>
    </source>
</evidence>
<gene>
    <name evidence="9" type="ORF">NSK_008162</name>
</gene>
<dbReference type="InterPro" id="IPR019716">
    <property type="entry name" value="Ribosomal_mL53"/>
</dbReference>
<dbReference type="OrthoDB" id="6618793at2759"/>
<evidence type="ECO:0000256" key="6">
    <source>
        <dbReference type="ARBA" id="ARBA00023274"/>
    </source>
</evidence>
<dbReference type="EMBL" id="SDOX01000166">
    <property type="protein sequence ID" value="TFJ80421.1"/>
    <property type="molecule type" value="Genomic_DNA"/>
</dbReference>
<name>A0A4D9CMS1_9STRA</name>
<reference evidence="9 10" key="1">
    <citation type="submission" date="2019-01" db="EMBL/GenBank/DDBJ databases">
        <title>Nuclear Genome Assembly of the Microalgal Biofuel strain Nannochloropsis salina CCMP1776.</title>
        <authorList>
            <person name="Hovde B."/>
        </authorList>
    </citation>
    <scope>NUCLEOTIDE SEQUENCE [LARGE SCALE GENOMIC DNA]</scope>
    <source>
        <strain evidence="9 10">CCMP1776</strain>
    </source>
</reference>
<dbReference type="PANTHER" id="PTHR33618">
    <property type="entry name" value="39S RIBOSOMAL PROTEIN L53, MITOCHONDRIAL"/>
    <property type="match status" value="1"/>
</dbReference>
<keyword evidence="4" id="KW-0689">Ribosomal protein</keyword>
<comment type="caution">
    <text evidence="9">The sequence shown here is derived from an EMBL/GenBank/DDBJ whole genome shotgun (WGS) entry which is preliminary data.</text>
</comment>
<organism evidence="9 10">
    <name type="scientific">Nannochloropsis salina CCMP1776</name>
    <dbReference type="NCBI Taxonomy" id="1027361"/>
    <lineage>
        <taxon>Eukaryota</taxon>
        <taxon>Sar</taxon>
        <taxon>Stramenopiles</taxon>
        <taxon>Ochrophyta</taxon>
        <taxon>Eustigmatophyceae</taxon>
        <taxon>Eustigmatales</taxon>
        <taxon>Monodopsidaceae</taxon>
        <taxon>Microchloropsis</taxon>
        <taxon>Microchloropsis salina</taxon>
    </lineage>
</organism>
<dbReference type="Pfam" id="PF10780">
    <property type="entry name" value="MRP_L53"/>
    <property type="match status" value="1"/>
</dbReference>
<evidence type="ECO:0000256" key="8">
    <source>
        <dbReference type="ARBA" id="ARBA00042721"/>
    </source>
</evidence>
<sequence length="119" mass="13655">MGVRPLLRVSKAQATHLFRFITHVNISLNPWSEFRLASTREFWRAISVPRLRKANPKCVINVETHSKKVAPMVAVKYLDGSSQTFEPEKLDVVEIMSDIHQHARVINAKYEDEGKELEA</sequence>
<dbReference type="PANTHER" id="PTHR33618:SF1">
    <property type="entry name" value="LARGE RIBOSOMAL SUBUNIT PROTEIN ML53"/>
    <property type="match status" value="1"/>
</dbReference>
<evidence type="ECO:0000256" key="2">
    <source>
        <dbReference type="ARBA" id="ARBA00005557"/>
    </source>
</evidence>
<dbReference type="InterPro" id="IPR052473">
    <property type="entry name" value="mtLSU_mL53"/>
</dbReference>
<comment type="similarity">
    <text evidence="2">Belongs to the mitochondrion-specific ribosomal protein mL53 family.</text>
</comment>
<dbReference type="AlphaFoldDB" id="A0A4D9CMS1"/>